<feature type="transmembrane region" description="Helical" evidence="8">
    <location>
        <begin position="131"/>
        <end position="161"/>
    </location>
</feature>
<evidence type="ECO:0000256" key="4">
    <source>
        <dbReference type="ARBA" id="ARBA00022692"/>
    </source>
</evidence>
<feature type="transmembrane region" description="Helical" evidence="8">
    <location>
        <begin position="12"/>
        <end position="34"/>
    </location>
</feature>
<feature type="transmembrane region" description="Helical" evidence="8">
    <location>
        <begin position="90"/>
        <end position="110"/>
    </location>
</feature>
<dbReference type="InterPro" id="IPR051790">
    <property type="entry name" value="Cytochrome_c-biogenesis_DsbD"/>
</dbReference>
<dbReference type="PANTHER" id="PTHR31272:SF4">
    <property type="entry name" value="CYTOCHROME C-TYPE BIOGENESIS PROTEIN HI_1454-RELATED"/>
    <property type="match status" value="1"/>
</dbReference>
<evidence type="ECO:0000256" key="6">
    <source>
        <dbReference type="ARBA" id="ARBA00023136"/>
    </source>
</evidence>
<name>A0A7G9GSG2_9FIRM</name>
<evidence type="ECO:0000256" key="5">
    <source>
        <dbReference type="ARBA" id="ARBA00022989"/>
    </source>
</evidence>
<dbReference type="GO" id="GO:0005886">
    <property type="term" value="C:plasma membrane"/>
    <property type="evidence" value="ECO:0007669"/>
    <property type="project" value="UniProtKB-SubCell"/>
</dbReference>
<keyword evidence="3" id="KW-1003">Cell membrane</keyword>
<sequence length="412" mass="45905">MVNPNDILSNISLLLIFTEGLLSFFSPCVLPLLPVYMGYLAGHSSGSEPHPQRKVLLFTICFIFGIFIAIFLMNIGISVFSSFFSSHMLLFARIGGILIILLGIHQLGIIKFKTLEKTFKIGMKPKKTMNIFVAFAMGFTFSFAWTPCIGPALSSILILAGSSQNFLISNGLMLIYALGLTIPFLILGIFTNKALSWLSSHKKIMNYTVKIGAVILILMGIMMFTGKMNTITSYLSPSTTQKETVKTDKQTDTEEKKEPEKKDEEPGNTEVPPLDYVLKDQNGNQISFKDYRGKVIFLNFWATWCPPCQAEMPHIQALYEKYKDSKDVVVLTIVYPPGEKNGEQSVYDFLKENDYTMPVLFDSDGAISSAFGISSYPTTIMVKRDGIPYGIAKGQLTSDIMQQIIDKTLAIK</sequence>
<comment type="subcellular location">
    <subcellularLocation>
        <location evidence="1">Cell membrane</location>
        <topology evidence="1">Multi-pass membrane protein</topology>
    </subcellularLocation>
</comment>
<protein>
    <submittedName>
        <fullName evidence="10">Redoxin domain-containing protein</fullName>
    </submittedName>
</protein>
<dbReference type="GO" id="GO:0016491">
    <property type="term" value="F:oxidoreductase activity"/>
    <property type="evidence" value="ECO:0007669"/>
    <property type="project" value="InterPro"/>
</dbReference>
<comment type="similarity">
    <text evidence="2">Belongs to the DsbD family.</text>
</comment>
<evidence type="ECO:0000259" key="9">
    <source>
        <dbReference type="PROSITE" id="PS51352"/>
    </source>
</evidence>
<dbReference type="Pfam" id="PF02683">
    <property type="entry name" value="DsbD_TM"/>
    <property type="match status" value="1"/>
</dbReference>
<evidence type="ECO:0000256" key="2">
    <source>
        <dbReference type="ARBA" id="ARBA00006143"/>
    </source>
</evidence>
<feature type="domain" description="Thioredoxin" evidence="9">
    <location>
        <begin position="265"/>
        <end position="410"/>
    </location>
</feature>
<evidence type="ECO:0000256" key="3">
    <source>
        <dbReference type="ARBA" id="ARBA00022475"/>
    </source>
</evidence>
<keyword evidence="11" id="KW-1185">Reference proteome</keyword>
<dbReference type="GO" id="GO:0016209">
    <property type="term" value="F:antioxidant activity"/>
    <property type="evidence" value="ECO:0007669"/>
    <property type="project" value="InterPro"/>
</dbReference>
<dbReference type="Pfam" id="PF00578">
    <property type="entry name" value="AhpC-TSA"/>
    <property type="match status" value="1"/>
</dbReference>
<dbReference type="AlphaFoldDB" id="A0A7G9GSG2"/>
<dbReference type="InterPro" id="IPR017937">
    <property type="entry name" value="Thioredoxin_CS"/>
</dbReference>
<reference evidence="10 11" key="1">
    <citation type="submission" date="2020-08" db="EMBL/GenBank/DDBJ databases">
        <authorList>
            <person name="Liu C."/>
            <person name="Sun Q."/>
        </authorList>
    </citation>
    <scope>NUCLEOTIDE SEQUENCE [LARGE SCALE GENOMIC DNA]</scope>
    <source>
        <strain evidence="10 11">NSJ-61</strain>
    </source>
</reference>
<feature type="transmembrane region" description="Helical" evidence="8">
    <location>
        <begin position="207"/>
        <end position="226"/>
    </location>
</feature>
<dbReference type="RefSeq" id="WP_117451222.1">
    <property type="nucleotide sequence ID" value="NZ_CP060636.1"/>
</dbReference>
<keyword evidence="5 8" id="KW-1133">Transmembrane helix</keyword>
<dbReference type="CDD" id="cd02966">
    <property type="entry name" value="TlpA_like_family"/>
    <property type="match status" value="1"/>
</dbReference>
<feature type="transmembrane region" description="Helical" evidence="8">
    <location>
        <begin position="173"/>
        <end position="195"/>
    </location>
</feature>
<feature type="transmembrane region" description="Helical" evidence="8">
    <location>
        <begin position="55"/>
        <end position="84"/>
    </location>
</feature>
<dbReference type="InterPro" id="IPR000866">
    <property type="entry name" value="AhpC/TSA"/>
</dbReference>
<keyword evidence="4 8" id="KW-0812">Transmembrane</keyword>
<proteinExistence type="inferred from homology"/>
<feature type="compositionally biased region" description="Basic and acidic residues" evidence="7">
    <location>
        <begin position="243"/>
        <end position="265"/>
    </location>
</feature>
<evidence type="ECO:0000256" key="7">
    <source>
        <dbReference type="SAM" id="MobiDB-lite"/>
    </source>
</evidence>
<keyword evidence="6 8" id="KW-0472">Membrane</keyword>
<dbReference type="InterPro" id="IPR036249">
    <property type="entry name" value="Thioredoxin-like_sf"/>
</dbReference>
<dbReference type="GO" id="GO:0017004">
    <property type="term" value="P:cytochrome complex assembly"/>
    <property type="evidence" value="ECO:0007669"/>
    <property type="project" value="InterPro"/>
</dbReference>
<dbReference type="SUPFAM" id="SSF52833">
    <property type="entry name" value="Thioredoxin-like"/>
    <property type="match status" value="1"/>
</dbReference>
<evidence type="ECO:0000256" key="1">
    <source>
        <dbReference type="ARBA" id="ARBA00004651"/>
    </source>
</evidence>
<dbReference type="KEGG" id="ehn:H9Q80_07330"/>
<accession>A0A7G9GSG2</accession>
<feature type="region of interest" description="Disordered" evidence="7">
    <location>
        <begin position="242"/>
        <end position="275"/>
    </location>
</feature>
<dbReference type="PROSITE" id="PS51352">
    <property type="entry name" value="THIOREDOXIN_2"/>
    <property type="match status" value="1"/>
</dbReference>
<dbReference type="EMBL" id="CP060636">
    <property type="protein sequence ID" value="QNM13744.1"/>
    <property type="molecule type" value="Genomic_DNA"/>
</dbReference>
<dbReference type="Gene3D" id="3.40.30.10">
    <property type="entry name" value="Glutaredoxin"/>
    <property type="match status" value="1"/>
</dbReference>
<organism evidence="10 11">
    <name type="scientific">[Eubacterium] hominis</name>
    <dbReference type="NCBI Taxonomy" id="2764325"/>
    <lineage>
        <taxon>Bacteria</taxon>
        <taxon>Bacillati</taxon>
        <taxon>Bacillota</taxon>
        <taxon>Erysipelotrichia</taxon>
        <taxon>Erysipelotrichales</taxon>
        <taxon>Erysipelotrichaceae</taxon>
        <taxon>Amedibacillus</taxon>
    </lineage>
</organism>
<dbReference type="PANTHER" id="PTHR31272">
    <property type="entry name" value="CYTOCHROME C-TYPE BIOGENESIS PROTEIN HI_1454-RELATED"/>
    <property type="match status" value="1"/>
</dbReference>
<evidence type="ECO:0000313" key="11">
    <source>
        <dbReference type="Proteomes" id="UP000515856"/>
    </source>
</evidence>
<gene>
    <name evidence="10" type="ORF">H9Q80_07330</name>
</gene>
<dbReference type="PROSITE" id="PS00194">
    <property type="entry name" value="THIOREDOXIN_1"/>
    <property type="match status" value="1"/>
</dbReference>
<dbReference type="InterPro" id="IPR013766">
    <property type="entry name" value="Thioredoxin_domain"/>
</dbReference>
<evidence type="ECO:0000256" key="8">
    <source>
        <dbReference type="SAM" id="Phobius"/>
    </source>
</evidence>
<dbReference type="InterPro" id="IPR003834">
    <property type="entry name" value="Cyt_c_assmbl_TM_dom"/>
</dbReference>
<dbReference type="Proteomes" id="UP000515856">
    <property type="component" value="Chromosome"/>
</dbReference>
<evidence type="ECO:0000313" key="10">
    <source>
        <dbReference type="EMBL" id="QNM13744.1"/>
    </source>
</evidence>